<evidence type="ECO:0000313" key="2">
    <source>
        <dbReference type="EMBL" id="JAH15539.1"/>
    </source>
</evidence>
<dbReference type="EMBL" id="GBXM01093038">
    <property type="protein sequence ID" value="JAH15539.1"/>
    <property type="molecule type" value="Transcribed_RNA"/>
</dbReference>
<reference evidence="2" key="2">
    <citation type="journal article" date="2015" name="Fish Shellfish Immunol.">
        <title>Early steps in the European eel (Anguilla anguilla)-Vibrio vulnificus interaction in the gills: Role of the RtxA13 toxin.</title>
        <authorList>
            <person name="Callol A."/>
            <person name="Pajuelo D."/>
            <person name="Ebbesson L."/>
            <person name="Teles M."/>
            <person name="MacKenzie S."/>
            <person name="Amaro C."/>
        </authorList>
    </citation>
    <scope>NUCLEOTIDE SEQUENCE</scope>
</reference>
<reference evidence="2" key="1">
    <citation type="submission" date="2014-11" db="EMBL/GenBank/DDBJ databases">
        <authorList>
            <person name="Amaro Gonzalez C."/>
        </authorList>
    </citation>
    <scope>NUCLEOTIDE SEQUENCE</scope>
</reference>
<feature type="compositionally biased region" description="Polar residues" evidence="1">
    <location>
        <begin position="15"/>
        <end position="27"/>
    </location>
</feature>
<name>A0A0E9QFH0_ANGAN</name>
<evidence type="ECO:0000256" key="1">
    <source>
        <dbReference type="SAM" id="MobiDB-lite"/>
    </source>
</evidence>
<proteinExistence type="predicted"/>
<sequence>MHHSRGHTAARSPQKHPQTSLHPQKRK</sequence>
<protein>
    <submittedName>
        <fullName evidence="2">Uncharacterized protein</fullName>
    </submittedName>
</protein>
<dbReference type="AlphaFoldDB" id="A0A0E9QFH0"/>
<feature type="region of interest" description="Disordered" evidence="1">
    <location>
        <begin position="1"/>
        <end position="27"/>
    </location>
</feature>
<accession>A0A0E9QFH0</accession>
<organism evidence="2">
    <name type="scientific">Anguilla anguilla</name>
    <name type="common">European freshwater eel</name>
    <name type="synonym">Muraena anguilla</name>
    <dbReference type="NCBI Taxonomy" id="7936"/>
    <lineage>
        <taxon>Eukaryota</taxon>
        <taxon>Metazoa</taxon>
        <taxon>Chordata</taxon>
        <taxon>Craniata</taxon>
        <taxon>Vertebrata</taxon>
        <taxon>Euteleostomi</taxon>
        <taxon>Actinopterygii</taxon>
        <taxon>Neopterygii</taxon>
        <taxon>Teleostei</taxon>
        <taxon>Anguilliformes</taxon>
        <taxon>Anguillidae</taxon>
        <taxon>Anguilla</taxon>
    </lineage>
</organism>